<dbReference type="NCBIfam" id="TIGR00732">
    <property type="entry name" value="dprA"/>
    <property type="match status" value="1"/>
</dbReference>
<dbReference type="PANTHER" id="PTHR43022">
    <property type="entry name" value="PROTEIN SMF"/>
    <property type="match status" value="1"/>
</dbReference>
<dbReference type="InterPro" id="IPR041614">
    <property type="entry name" value="DprA_WH"/>
</dbReference>
<dbReference type="InterPro" id="IPR057666">
    <property type="entry name" value="DrpA_SLOG"/>
</dbReference>
<dbReference type="AlphaFoldDB" id="A0A7C4U7K9"/>
<dbReference type="Gene3D" id="3.40.50.450">
    <property type="match status" value="1"/>
</dbReference>
<protein>
    <submittedName>
        <fullName evidence="4">DNA-protecting protein DprA</fullName>
    </submittedName>
</protein>
<proteinExistence type="inferred from homology"/>
<dbReference type="Pfam" id="PF02481">
    <property type="entry name" value="DNA_processg_A"/>
    <property type="match status" value="1"/>
</dbReference>
<sequence>MESFEKLLLKLSIAQIEYKTLIGIFNDNRLSEILSLSENEINEHLGKEKEKLNNIKKEYVERIYDKLKSESVKIICLADEEYPYNLKIIPNPPPIIYVKGELKEKDINAAGIVGTRKPTEYGRIVARDFAKKLTDYDITIVSGLALGIDTSAHLGAIENGGRTIGVIGCGIDVVYPSSNKKLYELVRENGAIISEFPPGTKPLSYNFPLRNRIISGLSKVIIAVQANIKSGVFSTVKWATDFGREVFAVPGNINVPQSEGTNRLLKMGISPLTDIEDILPLFGITSKKIEEEIELPEDEKKIFDILSDEPLSLETIAGLLGFTIPHTSSALLLLELKGYVKDVGGKKFVKNKI</sequence>
<comment type="similarity">
    <text evidence="1">Belongs to the DprA/Smf family.</text>
</comment>
<evidence type="ECO:0000256" key="1">
    <source>
        <dbReference type="ARBA" id="ARBA00006525"/>
    </source>
</evidence>
<gene>
    <name evidence="4" type="primary">dprA</name>
    <name evidence="4" type="ORF">ENV67_02830</name>
</gene>
<dbReference type="EMBL" id="DTHG01000034">
    <property type="protein sequence ID" value="HGW91459.1"/>
    <property type="molecule type" value="Genomic_DNA"/>
</dbReference>
<evidence type="ECO:0000313" key="4">
    <source>
        <dbReference type="EMBL" id="HGW91459.1"/>
    </source>
</evidence>
<accession>A0A7C4U7K9</accession>
<reference evidence="4" key="1">
    <citation type="journal article" date="2020" name="mSystems">
        <title>Genome- and Community-Level Interaction Insights into Carbon Utilization and Element Cycling Functions of Hydrothermarchaeota in Hydrothermal Sediment.</title>
        <authorList>
            <person name="Zhou Z."/>
            <person name="Liu Y."/>
            <person name="Xu W."/>
            <person name="Pan J."/>
            <person name="Luo Z.H."/>
            <person name="Li M."/>
        </authorList>
    </citation>
    <scope>NUCLEOTIDE SEQUENCE [LARGE SCALE GENOMIC DNA]</scope>
    <source>
        <strain evidence="4">SpSt-780</strain>
    </source>
</reference>
<comment type="caution">
    <text evidence="4">The sequence shown here is derived from an EMBL/GenBank/DDBJ whole genome shotgun (WGS) entry which is preliminary data.</text>
</comment>
<name>A0A7C4U7K9_UNCW3</name>
<dbReference type="GO" id="GO:0009294">
    <property type="term" value="P:DNA-mediated transformation"/>
    <property type="evidence" value="ECO:0007669"/>
    <property type="project" value="InterPro"/>
</dbReference>
<evidence type="ECO:0000259" key="3">
    <source>
        <dbReference type="Pfam" id="PF17782"/>
    </source>
</evidence>
<feature type="domain" description="DprA winged helix" evidence="3">
    <location>
        <begin position="293"/>
        <end position="345"/>
    </location>
</feature>
<dbReference type="PANTHER" id="PTHR43022:SF1">
    <property type="entry name" value="PROTEIN SMF"/>
    <property type="match status" value="1"/>
</dbReference>
<feature type="domain" description="Smf/DprA SLOG" evidence="2">
    <location>
        <begin position="73"/>
        <end position="280"/>
    </location>
</feature>
<dbReference type="InterPro" id="IPR003488">
    <property type="entry name" value="DprA"/>
</dbReference>
<dbReference type="SUPFAM" id="SSF102405">
    <property type="entry name" value="MCP/YpsA-like"/>
    <property type="match status" value="1"/>
</dbReference>
<evidence type="ECO:0000259" key="2">
    <source>
        <dbReference type="Pfam" id="PF02481"/>
    </source>
</evidence>
<dbReference type="Pfam" id="PF17782">
    <property type="entry name" value="WHD_DprA"/>
    <property type="match status" value="1"/>
</dbReference>
<organism evidence="4">
    <name type="scientific">candidate division WOR-3 bacterium</name>
    <dbReference type="NCBI Taxonomy" id="2052148"/>
    <lineage>
        <taxon>Bacteria</taxon>
        <taxon>Bacteria division WOR-3</taxon>
    </lineage>
</organism>